<dbReference type="GO" id="GO:0005761">
    <property type="term" value="C:mitochondrial ribosome"/>
    <property type="evidence" value="ECO:0007669"/>
    <property type="project" value="InterPro"/>
</dbReference>
<dbReference type="Pfam" id="PF14978">
    <property type="entry name" value="MRP-63"/>
    <property type="match status" value="1"/>
</dbReference>
<dbReference type="InterPro" id="IPR016576">
    <property type="entry name" value="Ribosomal_mL63"/>
</dbReference>
<organism evidence="1 2">
    <name type="scientific">Psylliodes chrysocephalus</name>
    <dbReference type="NCBI Taxonomy" id="3402493"/>
    <lineage>
        <taxon>Eukaryota</taxon>
        <taxon>Metazoa</taxon>
        <taxon>Ecdysozoa</taxon>
        <taxon>Arthropoda</taxon>
        <taxon>Hexapoda</taxon>
        <taxon>Insecta</taxon>
        <taxon>Pterygota</taxon>
        <taxon>Neoptera</taxon>
        <taxon>Endopterygota</taxon>
        <taxon>Coleoptera</taxon>
        <taxon>Polyphaga</taxon>
        <taxon>Cucujiformia</taxon>
        <taxon>Chrysomeloidea</taxon>
        <taxon>Chrysomelidae</taxon>
        <taxon>Galerucinae</taxon>
        <taxon>Alticini</taxon>
        <taxon>Psylliodes</taxon>
    </lineage>
</organism>
<dbReference type="PANTHER" id="PTHR14520:SF4">
    <property type="entry name" value="LARGE RIBOSOMAL SUBUNIT PROTEIN ML63"/>
    <property type="match status" value="1"/>
</dbReference>
<dbReference type="GO" id="GO:0032543">
    <property type="term" value="P:mitochondrial translation"/>
    <property type="evidence" value="ECO:0007669"/>
    <property type="project" value="TreeGrafter"/>
</dbReference>
<dbReference type="PANTHER" id="PTHR14520">
    <property type="entry name" value="MITOCHONDRIAL RIBOSOMAL PROTEIN 63"/>
    <property type="match status" value="1"/>
</dbReference>
<dbReference type="EMBL" id="OV651824">
    <property type="protein sequence ID" value="CAH1101907.1"/>
    <property type="molecule type" value="Genomic_DNA"/>
</dbReference>
<proteinExistence type="predicted"/>
<dbReference type="GO" id="GO:0003735">
    <property type="term" value="F:structural constituent of ribosome"/>
    <property type="evidence" value="ECO:0007669"/>
    <property type="project" value="TreeGrafter"/>
</dbReference>
<dbReference type="Proteomes" id="UP001153636">
    <property type="component" value="Chromosome 12"/>
</dbReference>
<evidence type="ECO:0000313" key="1">
    <source>
        <dbReference type="EMBL" id="CAH1101907.1"/>
    </source>
</evidence>
<accession>A0A9P0CE96</accession>
<name>A0A9P0CE96_9CUCU</name>
<reference evidence="1" key="1">
    <citation type="submission" date="2022-01" db="EMBL/GenBank/DDBJ databases">
        <authorList>
            <person name="King R."/>
        </authorList>
    </citation>
    <scope>NUCLEOTIDE SEQUENCE</scope>
</reference>
<dbReference type="OrthoDB" id="6019958at2759"/>
<protein>
    <recommendedName>
        <fullName evidence="3">Ribosomal protein 63, mitochondrial</fullName>
    </recommendedName>
</protein>
<sequence>MKLFYALFRRRNMPNGNIHTGKHRIYKEPTIRDVIKLKNQFEIEEKNMFLLRHSYLTPEQSRGHARALGKNEANFIKTKTKQRPFYDNVTIESRLSHLRVNEGWD</sequence>
<keyword evidence="2" id="KW-1185">Reference proteome</keyword>
<evidence type="ECO:0000313" key="2">
    <source>
        <dbReference type="Proteomes" id="UP001153636"/>
    </source>
</evidence>
<gene>
    <name evidence="1" type="ORF">PSYICH_LOCUS3178</name>
</gene>
<dbReference type="AlphaFoldDB" id="A0A9P0CE96"/>
<evidence type="ECO:0008006" key="3">
    <source>
        <dbReference type="Google" id="ProtNLM"/>
    </source>
</evidence>